<evidence type="ECO:0000313" key="2">
    <source>
        <dbReference type="Proteomes" id="UP000596427"/>
    </source>
</evidence>
<reference evidence="1 2" key="1">
    <citation type="submission" date="2020-10" db="EMBL/GenBank/DDBJ databases">
        <title>Degradation of 1,4-Dioxane by Xanthobacter sp. YN2, via a Novel Group-2 Soluble Di-Iron Monooxygenase.</title>
        <authorList>
            <person name="Ma F."/>
            <person name="Wang Y."/>
            <person name="Yang J."/>
            <person name="Guo H."/>
            <person name="Su D."/>
            <person name="Yu L."/>
        </authorList>
    </citation>
    <scope>NUCLEOTIDE SEQUENCE [LARGE SCALE GENOMIC DNA]</scope>
    <source>
        <strain evidence="1 2">YN2</strain>
    </source>
</reference>
<keyword evidence="1" id="KW-0223">Dioxygenase</keyword>
<dbReference type="KEGG" id="xdi:EZH22_00865"/>
<organism evidence="1 2">
    <name type="scientific">Xanthobacter dioxanivorans</name>
    <dbReference type="NCBI Taxonomy" id="2528964"/>
    <lineage>
        <taxon>Bacteria</taxon>
        <taxon>Pseudomonadati</taxon>
        <taxon>Pseudomonadota</taxon>
        <taxon>Alphaproteobacteria</taxon>
        <taxon>Hyphomicrobiales</taxon>
        <taxon>Xanthobacteraceae</taxon>
        <taxon>Xanthobacter</taxon>
    </lineage>
</organism>
<dbReference type="PANTHER" id="PTHR20883:SF49">
    <property type="entry name" value="PHYTANOYL-COA DIOXYGENASE"/>
    <property type="match status" value="1"/>
</dbReference>
<dbReference type="GO" id="GO:0005506">
    <property type="term" value="F:iron ion binding"/>
    <property type="evidence" value="ECO:0007669"/>
    <property type="project" value="UniProtKB-ARBA"/>
</dbReference>
<dbReference type="GO" id="GO:0016706">
    <property type="term" value="F:2-oxoglutarate-dependent dioxygenase activity"/>
    <property type="evidence" value="ECO:0007669"/>
    <property type="project" value="UniProtKB-ARBA"/>
</dbReference>
<sequence length="304" mass="34011">MLIPEPPSRVLSETEIDRFWSDGVIIVRDFYSEKWISTVREALNEICGLRDDGAEAAKDPRFRADAYTWHTNDRLRDFSLFAPTAHAVKQVLRSERINLFCDQIFVKQAHNGERTPWHHDFTFFPLSGDQIASVWTSVDPVTTAESALEFVVGSHRWSQRYRPLGVGGIVKSVAPLGPTPDFDGAREDYQIASWDMRPGDAVIFHALTLHGARGRPAGNQNRRAIATRWCGDDARFTPTGQELQVPWPHGLKAGDPIGGPVFPQVLPEIRAEDIDARMKGPIPPDLAVVSQNAELAARFERVPL</sequence>
<dbReference type="SUPFAM" id="SSF51197">
    <property type="entry name" value="Clavaminate synthase-like"/>
    <property type="match status" value="1"/>
</dbReference>
<dbReference type="PANTHER" id="PTHR20883">
    <property type="entry name" value="PHYTANOYL-COA DIOXYGENASE DOMAIN CONTAINING 1"/>
    <property type="match status" value="1"/>
</dbReference>
<dbReference type="InterPro" id="IPR008775">
    <property type="entry name" value="Phytyl_CoA_dOase-like"/>
</dbReference>
<dbReference type="Proteomes" id="UP000596427">
    <property type="component" value="Chromosome"/>
</dbReference>
<keyword evidence="1" id="KW-0560">Oxidoreductase</keyword>
<dbReference type="Gene3D" id="2.60.120.620">
    <property type="entry name" value="q2cbj1_9rhob like domain"/>
    <property type="match status" value="1"/>
</dbReference>
<evidence type="ECO:0000313" key="1">
    <source>
        <dbReference type="EMBL" id="QRG07036.1"/>
    </source>
</evidence>
<gene>
    <name evidence="1" type="ORF">EZH22_00865</name>
</gene>
<accession>A0A974PPF8</accession>
<name>A0A974PPF8_9HYPH</name>
<proteinExistence type="predicted"/>
<dbReference type="AlphaFoldDB" id="A0A974PPF8"/>
<dbReference type="Pfam" id="PF05721">
    <property type="entry name" value="PhyH"/>
    <property type="match status" value="1"/>
</dbReference>
<dbReference type="EMBL" id="CP063362">
    <property type="protein sequence ID" value="QRG07036.1"/>
    <property type="molecule type" value="Genomic_DNA"/>
</dbReference>
<protein>
    <submittedName>
        <fullName evidence="1">Phytanoyl-CoA dioxygenase family protein</fullName>
    </submittedName>
</protein>
<keyword evidence="2" id="KW-1185">Reference proteome</keyword>
<dbReference type="RefSeq" id="WP_203193948.1">
    <property type="nucleotide sequence ID" value="NZ_CP063362.1"/>
</dbReference>